<accession>A0A8X6P3Z5</accession>
<comment type="caution">
    <text evidence="1">The sequence shown here is derived from an EMBL/GenBank/DDBJ whole genome shotgun (WGS) entry which is preliminary data.</text>
</comment>
<dbReference type="Proteomes" id="UP000887013">
    <property type="component" value="Unassembled WGS sequence"/>
</dbReference>
<sequence>MLVTNLIRRVTSRYRASHDNASSAILTRAAMALNSAQCLHSPSSRARAGVAAQRPYAPERAPRPASICLFCRSEERVSISHNFLITDRPDRCT</sequence>
<dbReference type="EMBL" id="BMAW01111795">
    <property type="protein sequence ID" value="GFT49707.1"/>
    <property type="molecule type" value="Genomic_DNA"/>
</dbReference>
<organism evidence="1 2">
    <name type="scientific">Nephila pilipes</name>
    <name type="common">Giant wood spider</name>
    <name type="synonym">Nephila maculata</name>
    <dbReference type="NCBI Taxonomy" id="299642"/>
    <lineage>
        <taxon>Eukaryota</taxon>
        <taxon>Metazoa</taxon>
        <taxon>Ecdysozoa</taxon>
        <taxon>Arthropoda</taxon>
        <taxon>Chelicerata</taxon>
        <taxon>Arachnida</taxon>
        <taxon>Araneae</taxon>
        <taxon>Araneomorphae</taxon>
        <taxon>Entelegynae</taxon>
        <taxon>Araneoidea</taxon>
        <taxon>Nephilidae</taxon>
        <taxon>Nephila</taxon>
    </lineage>
</organism>
<reference evidence="1" key="1">
    <citation type="submission" date="2020-08" db="EMBL/GenBank/DDBJ databases">
        <title>Multicomponent nature underlies the extraordinary mechanical properties of spider dragline silk.</title>
        <authorList>
            <person name="Kono N."/>
            <person name="Nakamura H."/>
            <person name="Mori M."/>
            <person name="Yoshida Y."/>
            <person name="Ohtoshi R."/>
            <person name="Malay A.D."/>
            <person name="Moran D.A.P."/>
            <person name="Tomita M."/>
            <person name="Numata K."/>
            <person name="Arakawa K."/>
        </authorList>
    </citation>
    <scope>NUCLEOTIDE SEQUENCE</scope>
</reference>
<evidence type="ECO:0000313" key="1">
    <source>
        <dbReference type="EMBL" id="GFT49707.1"/>
    </source>
</evidence>
<evidence type="ECO:0000313" key="2">
    <source>
        <dbReference type="Proteomes" id="UP000887013"/>
    </source>
</evidence>
<name>A0A8X6P3Z5_NEPPI</name>
<keyword evidence="2" id="KW-1185">Reference proteome</keyword>
<proteinExistence type="predicted"/>
<gene>
    <name evidence="1" type="ORF">NPIL_271921</name>
</gene>
<dbReference type="AlphaFoldDB" id="A0A8X6P3Z5"/>
<protein>
    <submittedName>
        <fullName evidence="1">Uncharacterized protein</fullName>
    </submittedName>
</protein>